<proteinExistence type="predicted"/>
<dbReference type="Pfam" id="PF12732">
    <property type="entry name" value="YtxH"/>
    <property type="match status" value="1"/>
</dbReference>
<reference evidence="2 3" key="1">
    <citation type="submission" date="2012-05" db="EMBL/GenBank/DDBJ databases">
        <authorList>
            <person name="Weinstock G."/>
            <person name="Sodergren E."/>
            <person name="Lobos E.A."/>
            <person name="Fulton L."/>
            <person name="Fulton R."/>
            <person name="Courtney L."/>
            <person name="Fronick C."/>
            <person name="O'Laughlin M."/>
            <person name="Godfrey J."/>
            <person name="Wilson R.M."/>
            <person name="Miner T."/>
            <person name="Farmer C."/>
            <person name="Delehaunty K."/>
            <person name="Cordes M."/>
            <person name="Minx P."/>
            <person name="Tomlinson C."/>
            <person name="Chen J."/>
            <person name="Wollam A."/>
            <person name="Pepin K.H."/>
            <person name="Bhonagiri V."/>
            <person name="Zhang X."/>
            <person name="Suruliraj S."/>
            <person name="Warren W."/>
            <person name="Mitreva M."/>
            <person name="Mardis E.R."/>
            <person name="Wilson R.K."/>
        </authorList>
    </citation>
    <scope>NUCLEOTIDE SEQUENCE [LARGE SCALE GENOMIC DNA]</scope>
    <source>
        <strain evidence="2 3">F0037</strain>
    </source>
</reference>
<feature type="chain" id="PRO_5003954288" description="YtxH domain-containing protein" evidence="1">
    <location>
        <begin position="24"/>
        <end position="84"/>
    </location>
</feature>
<evidence type="ECO:0000256" key="1">
    <source>
        <dbReference type="SAM" id="SignalP"/>
    </source>
</evidence>
<dbReference type="eggNOG" id="ENOG5033A8G">
    <property type="taxonomic scope" value="Bacteria"/>
</dbReference>
<gene>
    <name evidence="2" type="ORF">HMPREF9134_00953</name>
</gene>
<comment type="caution">
    <text evidence="2">The sequence shown here is derived from an EMBL/GenBank/DDBJ whole genome shotgun (WGS) entry which is preliminary data.</text>
</comment>
<feature type="signal peptide" evidence="1">
    <location>
        <begin position="1"/>
        <end position="23"/>
    </location>
</feature>
<dbReference type="EMBL" id="AMEQ01000026">
    <property type="protein sequence ID" value="EKY01409.1"/>
    <property type="molecule type" value="Genomic_DNA"/>
</dbReference>
<dbReference type="Proteomes" id="UP000010408">
    <property type="component" value="Unassembled WGS sequence"/>
</dbReference>
<dbReference type="STRING" id="1127696.HMPREF9134_00953"/>
<dbReference type="RefSeq" id="WP_005469404.1">
    <property type="nucleotide sequence ID" value="NZ_KB291046.1"/>
</dbReference>
<evidence type="ECO:0000313" key="3">
    <source>
        <dbReference type="Proteomes" id="UP000010408"/>
    </source>
</evidence>
<protein>
    <recommendedName>
        <fullName evidence="4">YtxH domain-containing protein</fullName>
    </recommendedName>
</protein>
<dbReference type="AlphaFoldDB" id="L1ND37"/>
<evidence type="ECO:0008006" key="4">
    <source>
        <dbReference type="Google" id="ProtNLM"/>
    </source>
</evidence>
<dbReference type="HOGENOM" id="CLU_2424454_0_0_10"/>
<evidence type="ECO:0000313" key="2">
    <source>
        <dbReference type="EMBL" id="EKY01409.1"/>
    </source>
</evidence>
<organism evidence="2 3">
    <name type="scientific">Porphyromonas catoniae F0037</name>
    <dbReference type="NCBI Taxonomy" id="1127696"/>
    <lineage>
        <taxon>Bacteria</taxon>
        <taxon>Pseudomonadati</taxon>
        <taxon>Bacteroidota</taxon>
        <taxon>Bacteroidia</taxon>
        <taxon>Bacteroidales</taxon>
        <taxon>Porphyromonadaceae</taxon>
        <taxon>Porphyromonas</taxon>
    </lineage>
</organism>
<sequence length="84" mass="9463">MANCSKGNFLLGVLLGAAAGAAAAYFSDRHRREAFADNFSSSMERARDSIVEGYYEAKERYNRYRNKLTEEANDLLEEIESSDE</sequence>
<keyword evidence="1" id="KW-0732">Signal</keyword>
<dbReference type="InterPro" id="IPR024623">
    <property type="entry name" value="YtxH"/>
</dbReference>
<accession>L1ND37</accession>
<dbReference type="PATRIC" id="fig|1127696.3.peg.867"/>
<name>L1ND37_9PORP</name>